<evidence type="ECO:0000313" key="2">
    <source>
        <dbReference type="Proteomes" id="UP000239156"/>
    </source>
</evidence>
<dbReference type="EMBL" id="PKSL01000003">
    <property type="protein sequence ID" value="POW17215.1"/>
    <property type="molecule type" value="Genomic_DNA"/>
</dbReference>
<reference evidence="1" key="1">
    <citation type="submission" date="2017-12" db="EMBL/GenBank/DDBJ databases">
        <title>Gene loss provides genomic basis for host adaptation in cereal stripe rust fungi.</title>
        <authorList>
            <person name="Xia C."/>
        </authorList>
    </citation>
    <scope>NUCLEOTIDE SEQUENCE [LARGE SCALE GENOMIC DNA]</scope>
    <source>
        <strain evidence="1">93-210</strain>
    </source>
</reference>
<keyword evidence="2" id="KW-1185">Reference proteome</keyword>
<name>A0A2S4W614_9BASI</name>
<dbReference type="Proteomes" id="UP000239156">
    <property type="component" value="Unassembled WGS sequence"/>
</dbReference>
<accession>A0A2S4W614</accession>
<evidence type="ECO:0000313" key="1">
    <source>
        <dbReference type="EMBL" id="POW17215.1"/>
    </source>
</evidence>
<protein>
    <submittedName>
        <fullName evidence="1">Uncharacterized protein</fullName>
    </submittedName>
</protein>
<proteinExistence type="predicted"/>
<dbReference type="AlphaFoldDB" id="A0A2S4W614"/>
<comment type="caution">
    <text evidence="1">The sequence shown here is derived from an EMBL/GenBank/DDBJ whole genome shotgun (WGS) entry which is preliminary data.</text>
</comment>
<organism evidence="1 2">
    <name type="scientific">Puccinia striiformis</name>
    <dbReference type="NCBI Taxonomy" id="27350"/>
    <lineage>
        <taxon>Eukaryota</taxon>
        <taxon>Fungi</taxon>
        <taxon>Dikarya</taxon>
        <taxon>Basidiomycota</taxon>
        <taxon>Pucciniomycotina</taxon>
        <taxon>Pucciniomycetes</taxon>
        <taxon>Pucciniales</taxon>
        <taxon>Pucciniaceae</taxon>
        <taxon>Puccinia</taxon>
    </lineage>
</organism>
<dbReference type="VEuPathDB" id="FungiDB:PSHT_05760"/>
<sequence length="161" mass="17672">MLLNIEGTTSLLAQVVTPKTFLAALITLDGRVVAYHVHPSAIEADEDKQSDGSDQAKIAAAIASGLWREDCYERPLSSNSKAELAQEVRNLDAVFGSIAPQFHPTIPPSTRRKDRIGFRRNIINEGAIITRPTESAIFQYLGTYDQRHSVVLLSSHSVETV</sequence>
<gene>
    <name evidence="1" type="ORF">PSTT_00627</name>
</gene>
<dbReference type="VEuPathDB" id="FungiDB:PSTT_00627"/>